<accession>I0IEA6</accession>
<dbReference type="EMBL" id="AP012338">
    <property type="protein sequence ID" value="BAM03594.1"/>
    <property type="molecule type" value="Genomic_DNA"/>
</dbReference>
<keyword evidence="3" id="KW-1185">Reference proteome</keyword>
<sequence>MRKPRAARSLPAARKPGRFARSPRLTLAFFAAVGLLLWGRLLLKEVPQTASAVDAASPAGAVEAPTPDPAAAPAGPGSDAGDPENRPRKTDPAGKVGG</sequence>
<feature type="compositionally biased region" description="Low complexity" evidence="1">
    <location>
        <begin position="50"/>
        <end position="80"/>
    </location>
</feature>
<feature type="region of interest" description="Disordered" evidence="1">
    <location>
        <begin position="50"/>
        <end position="98"/>
    </location>
</feature>
<dbReference type="STRING" id="1142394.PSMK_14350"/>
<organism evidence="2 3">
    <name type="scientific">Phycisphaera mikurensis (strain NBRC 102666 / KCTC 22515 / FYK2301M01)</name>
    <dbReference type="NCBI Taxonomy" id="1142394"/>
    <lineage>
        <taxon>Bacteria</taxon>
        <taxon>Pseudomonadati</taxon>
        <taxon>Planctomycetota</taxon>
        <taxon>Phycisphaerae</taxon>
        <taxon>Phycisphaerales</taxon>
        <taxon>Phycisphaeraceae</taxon>
        <taxon>Phycisphaera</taxon>
    </lineage>
</organism>
<feature type="compositionally biased region" description="Basic and acidic residues" evidence="1">
    <location>
        <begin position="83"/>
        <end position="92"/>
    </location>
</feature>
<gene>
    <name evidence="2" type="ordered locus">PSMK_14350</name>
</gene>
<dbReference type="AlphaFoldDB" id="I0IEA6"/>
<name>I0IEA6_PHYMF</name>
<evidence type="ECO:0000313" key="2">
    <source>
        <dbReference type="EMBL" id="BAM03594.1"/>
    </source>
</evidence>
<dbReference type="Proteomes" id="UP000007881">
    <property type="component" value="Chromosome"/>
</dbReference>
<evidence type="ECO:0000256" key="1">
    <source>
        <dbReference type="SAM" id="MobiDB-lite"/>
    </source>
</evidence>
<dbReference type="HOGENOM" id="CLU_2331290_0_0_0"/>
<protein>
    <submittedName>
        <fullName evidence="2">Uncharacterized protein</fullName>
    </submittedName>
</protein>
<reference evidence="2 3" key="1">
    <citation type="submission" date="2012-02" db="EMBL/GenBank/DDBJ databases">
        <title>Complete genome sequence of Phycisphaera mikurensis NBRC 102666.</title>
        <authorList>
            <person name="Ankai A."/>
            <person name="Hosoyama A."/>
            <person name="Terui Y."/>
            <person name="Sekine M."/>
            <person name="Fukai R."/>
            <person name="Kato Y."/>
            <person name="Nakamura S."/>
            <person name="Yamada-Narita S."/>
            <person name="Kawakoshi A."/>
            <person name="Fukunaga Y."/>
            <person name="Yamazaki S."/>
            <person name="Fujita N."/>
        </authorList>
    </citation>
    <scope>NUCLEOTIDE SEQUENCE [LARGE SCALE GENOMIC DNA]</scope>
    <source>
        <strain evidence="3">NBRC 102666 / KCTC 22515 / FYK2301M01</strain>
    </source>
</reference>
<dbReference type="KEGG" id="phm:PSMK_14350"/>
<evidence type="ECO:0000313" key="3">
    <source>
        <dbReference type="Proteomes" id="UP000007881"/>
    </source>
</evidence>
<dbReference type="RefSeq" id="WP_014436813.1">
    <property type="nucleotide sequence ID" value="NC_017080.1"/>
</dbReference>
<proteinExistence type="predicted"/>